<sequence length="355" mass="41163">MSNRDIARNALKYAREIILEGTTQPANNLYPDIRKKAISDVMFESHILAMRDPKFSLEFDSTAQQFYQRIQLCKKFSVGNCYEYALLALDYVINYEPHVSAEAFYIKGGDHCFLVIGRKADSNPSDPTTWGEEVYICDPSENEVYLAVNYLSRLKNYYKVDDNNGETFTNFSENFNSEKHRLSPIPNLNTDYFRHYNSEEHLNKLLMRFREKYAVILSAAEKMKQDFERITGRLVLEYGATDAKFLHLSSQLAHLTSLIEEMKNTLIAPDIRESYGEMKAKLDGKLIRAINVLDEITNKINQENLTLAKYNNESSWKTSCMKFFNILPQTFRKTQTTLETSQDQCQRIKAGLKIF</sequence>
<reference evidence="1 2" key="1">
    <citation type="submission" date="2015-11" db="EMBL/GenBank/DDBJ databases">
        <title>Genomic analysis of 38 Legionella species identifies large and diverse effector repertoires.</title>
        <authorList>
            <person name="Burstein D."/>
            <person name="Amaro F."/>
            <person name="Zusman T."/>
            <person name="Lifshitz Z."/>
            <person name="Cohen O."/>
            <person name="Gilbert J.A."/>
            <person name="Pupko T."/>
            <person name="Shuman H.A."/>
            <person name="Segal G."/>
        </authorList>
    </citation>
    <scope>NUCLEOTIDE SEQUENCE [LARGE SCALE GENOMIC DNA]</scope>
    <source>
        <strain evidence="1 2">ORW</strain>
    </source>
</reference>
<comment type="caution">
    <text evidence="1">The sequence shown here is derived from an EMBL/GenBank/DDBJ whole genome shotgun (WGS) entry which is preliminary data.</text>
</comment>
<dbReference type="PATRIC" id="fig|28084.5.peg.802"/>
<dbReference type="Proteomes" id="UP000054921">
    <property type="component" value="Unassembled WGS sequence"/>
</dbReference>
<evidence type="ECO:0000313" key="2">
    <source>
        <dbReference type="Proteomes" id="UP000054921"/>
    </source>
</evidence>
<protein>
    <submittedName>
        <fullName evidence="1">Uncharacterized protein</fullName>
    </submittedName>
</protein>
<dbReference type="AlphaFoldDB" id="A0A0W0SGK5"/>
<accession>A0A0W0SGK5</accession>
<organism evidence="1 2">
    <name type="scientific">Legionella cherrii</name>
    <dbReference type="NCBI Taxonomy" id="28084"/>
    <lineage>
        <taxon>Bacteria</taxon>
        <taxon>Pseudomonadati</taxon>
        <taxon>Pseudomonadota</taxon>
        <taxon>Gammaproteobacteria</taxon>
        <taxon>Legionellales</taxon>
        <taxon>Legionellaceae</taxon>
        <taxon>Legionella</taxon>
    </lineage>
</organism>
<dbReference type="RefSeq" id="WP_058387413.1">
    <property type="nucleotide sequence ID" value="NZ_LNXW01000009.1"/>
</dbReference>
<evidence type="ECO:0000313" key="1">
    <source>
        <dbReference type="EMBL" id="KTC82482.1"/>
    </source>
</evidence>
<name>A0A0W0SGK5_9GAMM</name>
<dbReference type="EMBL" id="LNXW01000009">
    <property type="protein sequence ID" value="KTC82482.1"/>
    <property type="molecule type" value="Genomic_DNA"/>
</dbReference>
<dbReference type="OrthoDB" id="9152014at2"/>
<gene>
    <name evidence="1" type="ORF">Lche_0746</name>
</gene>
<proteinExistence type="predicted"/>